<evidence type="ECO:0000259" key="6">
    <source>
        <dbReference type="Pfam" id="PF13302"/>
    </source>
</evidence>
<keyword evidence="2" id="KW-0863">Zinc-finger</keyword>
<dbReference type="Pfam" id="PF13302">
    <property type="entry name" value="Acetyltransf_3"/>
    <property type="match status" value="1"/>
</dbReference>
<evidence type="ECO:0000256" key="3">
    <source>
        <dbReference type="ARBA" id="ARBA00022833"/>
    </source>
</evidence>
<dbReference type="Proteomes" id="UP001212841">
    <property type="component" value="Unassembled WGS sequence"/>
</dbReference>
<evidence type="ECO:0000313" key="8">
    <source>
        <dbReference type="Proteomes" id="UP001212841"/>
    </source>
</evidence>
<dbReference type="SUPFAM" id="SSF144232">
    <property type="entry name" value="HIT/MYND zinc finger-like"/>
    <property type="match status" value="1"/>
</dbReference>
<organism evidence="7 8">
    <name type="scientific">Rhizophlyctis rosea</name>
    <dbReference type="NCBI Taxonomy" id="64517"/>
    <lineage>
        <taxon>Eukaryota</taxon>
        <taxon>Fungi</taxon>
        <taxon>Fungi incertae sedis</taxon>
        <taxon>Chytridiomycota</taxon>
        <taxon>Chytridiomycota incertae sedis</taxon>
        <taxon>Chytridiomycetes</taxon>
        <taxon>Rhizophlyctidales</taxon>
        <taxon>Rhizophlyctidaceae</taxon>
        <taxon>Rhizophlyctis</taxon>
    </lineage>
</organism>
<proteinExistence type="predicted"/>
<dbReference type="AlphaFoldDB" id="A0AAD5SAU1"/>
<dbReference type="GO" id="GO:0008270">
    <property type="term" value="F:zinc ion binding"/>
    <property type="evidence" value="ECO:0007669"/>
    <property type="project" value="UniProtKB-KW"/>
</dbReference>
<evidence type="ECO:0000256" key="2">
    <source>
        <dbReference type="ARBA" id="ARBA00022771"/>
    </source>
</evidence>
<feature type="domain" description="MYND-type" evidence="5">
    <location>
        <begin position="194"/>
        <end position="213"/>
    </location>
</feature>
<evidence type="ECO:0000256" key="4">
    <source>
        <dbReference type="SAM" id="MobiDB-lite"/>
    </source>
</evidence>
<evidence type="ECO:0008006" key="9">
    <source>
        <dbReference type="Google" id="ProtNLM"/>
    </source>
</evidence>
<name>A0AAD5SAU1_9FUNG</name>
<gene>
    <name evidence="7" type="ORF">HK097_010127</name>
</gene>
<evidence type="ECO:0000313" key="7">
    <source>
        <dbReference type="EMBL" id="KAJ3048869.1"/>
    </source>
</evidence>
<dbReference type="GO" id="GO:0016747">
    <property type="term" value="F:acyltransferase activity, transferring groups other than amino-acyl groups"/>
    <property type="evidence" value="ECO:0007669"/>
    <property type="project" value="InterPro"/>
</dbReference>
<dbReference type="InterPro" id="IPR002893">
    <property type="entry name" value="Znf_MYND"/>
</dbReference>
<dbReference type="Gene3D" id="3.40.630.30">
    <property type="match status" value="1"/>
</dbReference>
<dbReference type="Pfam" id="PF01753">
    <property type="entry name" value="zf-MYND"/>
    <property type="match status" value="1"/>
</dbReference>
<accession>A0AAD5SAU1</accession>
<keyword evidence="1" id="KW-0479">Metal-binding</keyword>
<sequence>AEDILTIKYIPEVNKFQFYGKPSTIDEGIHFRDLYVRSMAGRCYEAMTYMPFDPKPDTVIKEKYTWAVTLQPSISFPPPSEDAKPPKLHSVLGNLGMETNLTEMSGTLHYELHPYYHAKGLMREAIRRVIAFAFLDLHLRTIIIVANLRSIHLASVLGFTKDKKNRSSEGVKQEVWRLSSSSFDSFQANCEHGLCTGCKERRYCSRECQVSHWVRVELLPGTRQKEKADGEGKSGEGGDAGKSEVKGKKAA</sequence>
<dbReference type="EMBL" id="JADGJD010000725">
    <property type="protein sequence ID" value="KAJ3048869.1"/>
    <property type="molecule type" value="Genomic_DNA"/>
</dbReference>
<keyword evidence="8" id="KW-1185">Reference proteome</keyword>
<dbReference type="InterPro" id="IPR000182">
    <property type="entry name" value="GNAT_dom"/>
</dbReference>
<feature type="non-terminal residue" evidence="7">
    <location>
        <position position="1"/>
    </location>
</feature>
<protein>
    <recommendedName>
        <fullName evidence="9">N-acetyltransferase domain-containing protein</fullName>
    </recommendedName>
</protein>
<keyword evidence="3" id="KW-0862">Zinc</keyword>
<reference evidence="7" key="1">
    <citation type="submission" date="2020-05" db="EMBL/GenBank/DDBJ databases">
        <title>Phylogenomic resolution of chytrid fungi.</title>
        <authorList>
            <person name="Stajich J.E."/>
            <person name="Amses K."/>
            <person name="Simmons R."/>
            <person name="Seto K."/>
            <person name="Myers J."/>
            <person name="Bonds A."/>
            <person name="Quandt C.A."/>
            <person name="Barry K."/>
            <person name="Liu P."/>
            <person name="Grigoriev I."/>
            <person name="Longcore J.E."/>
            <person name="James T.Y."/>
        </authorList>
    </citation>
    <scope>NUCLEOTIDE SEQUENCE</scope>
    <source>
        <strain evidence="7">JEL0318</strain>
    </source>
</reference>
<feature type="domain" description="N-acetyltransferase" evidence="6">
    <location>
        <begin position="91"/>
        <end position="160"/>
    </location>
</feature>
<dbReference type="Gene3D" id="6.10.140.2220">
    <property type="match status" value="1"/>
</dbReference>
<evidence type="ECO:0000256" key="1">
    <source>
        <dbReference type="ARBA" id="ARBA00022723"/>
    </source>
</evidence>
<evidence type="ECO:0000259" key="5">
    <source>
        <dbReference type="Pfam" id="PF01753"/>
    </source>
</evidence>
<feature type="region of interest" description="Disordered" evidence="4">
    <location>
        <begin position="223"/>
        <end position="251"/>
    </location>
</feature>
<dbReference type="InterPro" id="IPR016181">
    <property type="entry name" value="Acyl_CoA_acyltransferase"/>
</dbReference>
<dbReference type="SUPFAM" id="SSF55729">
    <property type="entry name" value="Acyl-CoA N-acyltransferases (Nat)"/>
    <property type="match status" value="1"/>
</dbReference>
<comment type="caution">
    <text evidence="7">The sequence shown here is derived from an EMBL/GenBank/DDBJ whole genome shotgun (WGS) entry which is preliminary data.</text>
</comment>